<dbReference type="InterPro" id="IPR038352">
    <property type="entry name" value="Imelysin_sf"/>
</dbReference>
<protein>
    <submittedName>
        <fullName evidence="5">Peptidase M75, Imelysin</fullName>
    </submittedName>
</protein>
<evidence type="ECO:0000313" key="5">
    <source>
        <dbReference type="EMBL" id="ENO88652.1"/>
    </source>
</evidence>
<dbReference type="AlphaFoldDB" id="N6Z205"/>
<dbReference type="InterPro" id="IPR034984">
    <property type="entry name" value="Imelysin-like_IPPA"/>
</dbReference>
<organism evidence="5 6">
    <name type="scientific">Thauera linaloolentis (strain DSM 12138 / JCM 21573 / CCUG 41526 / CIP 105981 / IAM 15112 / NBRC 102519 / 47Lol)</name>
    <dbReference type="NCBI Taxonomy" id="1123367"/>
    <lineage>
        <taxon>Bacteria</taxon>
        <taxon>Pseudomonadati</taxon>
        <taxon>Pseudomonadota</taxon>
        <taxon>Betaproteobacteria</taxon>
        <taxon>Rhodocyclales</taxon>
        <taxon>Zoogloeaceae</taxon>
        <taxon>Thauera</taxon>
    </lineage>
</organism>
<dbReference type="STRING" id="1123367.GCA_000621305_01625"/>
<dbReference type="RefSeq" id="WP_004336628.1">
    <property type="nucleotide sequence ID" value="NZ_AMXE01000023.1"/>
</dbReference>
<name>N6Z205_THAL4</name>
<dbReference type="Gene3D" id="1.20.1420.20">
    <property type="entry name" value="M75 peptidase, HXXE motif"/>
    <property type="match status" value="1"/>
</dbReference>
<proteinExistence type="predicted"/>
<dbReference type="OrthoDB" id="8591749at2"/>
<gene>
    <name evidence="5" type="ORF">C666_08315</name>
</gene>
<dbReference type="Pfam" id="PF09375">
    <property type="entry name" value="Peptidase_M75"/>
    <property type="match status" value="1"/>
</dbReference>
<evidence type="ECO:0000259" key="4">
    <source>
        <dbReference type="Pfam" id="PF09375"/>
    </source>
</evidence>
<evidence type="ECO:0000313" key="6">
    <source>
        <dbReference type="Proteomes" id="UP000013232"/>
    </source>
</evidence>
<evidence type="ECO:0000256" key="3">
    <source>
        <dbReference type="SAM" id="SignalP"/>
    </source>
</evidence>
<feature type="signal peptide" evidence="3">
    <location>
        <begin position="1"/>
        <end position="24"/>
    </location>
</feature>
<reference evidence="5 6" key="1">
    <citation type="submission" date="2012-09" db="EMBL/GenBank/DDBJ databases">
        <title>Draft Genome Sequences of 6 Strains from Genus Thauera.</title>
        <authorList>
            <person name="Liu B."/>
            <person name="Shapleigh J.P."/>
            <person name="Frostegard A.H."/>
        </authorList>
    </citation>
    <scope>NUCLEOTIDE SEQUENCE [LARGE SCALE GENOMIC DNA]</scope>
    <source>
        <strain evidence="6">47Lol / DSM 12138</strain>
    </source>
</reference>
<comment type="caution">
    <text evidence="5">The sequence shown here is derived from an EMBL/GenBank/DDBJ whole genome shotgun (WGS) entry which is preliminary data.</text>
</comment>
<dbReference type="CDD" id="cd14659">
    <property type="entry name" value="Imelysin-like_IPPA"/>
    <property type="match status" value="1"/>
</dbReference>
<keyword evidence="6" id="KW-1185">Reference proteome</keyword>
<comment type="subcellular location">
    <subcellularLocation>
        <location evidence="1">Cell envelope</location>
    </subcellularLocation>
</comment>
<dbReference type="InterPro" id="IPR018976">
    <property type="entry name" value="Imelysin-like"/>
</dbReference>
<evidence type="ECO:0000256" key="1">
    <source>
        <dbReference type="ARBA" id="ARBA00004196"/>
    </source>
</evidence>
<accession>N6Z205</accession>
<sequence>MSPRSSLSAAPFLAAALLSASAIAAAPAPFVAPSAWMSALGQQVLAPGYAELARSSAALAQGIGAACDAPGDGTLDAARAAWRQTALELRRLAALPFGPALESRILRRLDFWPTRPPQIESSLRGRAAGTLQDERIGVTAKGMPALEYLLFDPARAPLGSDPTACRYAAWLADDAARELDAIQSTWSPWVDSLGETDPETEAALLSDSVNILIGGFDTLRVKYLEKPARKPTDRTGFDAWRSGGERAHLLALFDGLRLGLQGREGLPGLTAILRGRGLLALADRLDAQTEAVAGALQGLPPSPGEDGGAAIARTVEALAVLQGLLAHDVAEKLKVRVGFGDNDGD</sequence>
<dbReference type="Proteomes" id="UP000013232">
    <property type="component" value="Unassembled WGS sequence"/>
</dbReference>
<keyword evidence="2 3" id="KW-0732">Signal</keyword>
<feature type="chain" id="PRO_5004128807" evidence="3">
    <location>
        <begin position="25"/>
        <end position="345"/>
    </location>
</feature>
<evidence type="ECO:0000256" key="2">
    <source>
        <dbReference type="ARBA" id="ARBA00022729"/>
    </source>
</evidence>
<dbReference type="EMBL" id="AMXE01000023">
    <property type="protein sequence ID" value="ENO88652.1"/>
    <property type="molecule type" value="Genomic_DNA"/>
</dbReference>
<dbReference type="GO" id="GO:0030313">
    <property type="term" value="C:cell envelope"/>
    <property type="evidence" value="ECO:0007669"/>
    <property type="project" value="UniProtKB-SubCell"/>
</dbReference>
<feature type="domain" description="Imelysin-like" evidence="4">
    <location>
        <begin position="47"/>
        <end position="303"/>
    </location>
</feature>
<dbReference type="eggNOG" id="COG3489">
    <property type="taxonomic scope" value="Bacteria"/>
</dbReference>